<proteinExistence type="inferred from homology"/>
<gene>
    <name evidence="3" type="ORF">MPNA4890</name>
</gene>
<reference evidence="4" key="1">
    <citation type="journal article" date="2012" name="J. Bacteriol.">
        <title>Complete genome sequence of Mycoplasma pneumoniae type 2a strain 309, isolated in Japan.</title>
        <authorList>
            <person name="Kenri T."/>
            <person name="Horino A."/>
            <person name="Matsui M."/>
            <person name="Sasaki Y."/>
            <person name="Suzuki S."/>
            <person name="Narita M."/>
            <person name="Ohya H."/>
            <person name="Okazaki N."/>
            <person name="Shibayama K."/>
        </authorList>
    </citation>
    <scope>NUCLEOTIDE SEQUENCE [LARGE SCALE GENOMIC DNA]</scope>
    <source>
        <strain evidence="4">309</strain>
    </source>
</reference>
<evidence type="ECO:0000313" key="3">
    <source>
        <dbReference type="EMBL" id="BAL22066.1"/>
    </source>
</evidence>
<feature type="compositionally biased region" description="Low complexity" evidence="2">
    <location>
        <begin position="464"/>
        <end position="478"/>
    </location>
</feature>
<dbReference type="PROSITE" id="PS51257">
    <property type="entry name" value="PROKAR_LIPOPROTEIN"/>
    <property type="match status" value="1"/>
</dbReference>
<keyword evidence="3" id="KW-0449">Lipoprotein</keyword>
<sequence>MGYKLKRWPLVAFTFTGIGLGVVLAACSALNTSNLFPRQNRSKQLIGFTENNIIKPEAVLKAALAEDNGTETILRVNFGEALKSWYQNNKDRNIATRLTIFSENVEDEHDNLLDQKQQAEPINWPIELQKEYDQWGGSESSWKALKLYDRLIADFQSLIFSNIVANVQLTDGSDQFKPTTKDNLDSTSNKIKFVNSKPNDPNGEFFANLQAYLFAQWVVEENPLPLTQAFFAYQAPKDGLDSLYDQAAIGSALQLGYAFPAFREPNNGQSQGKTTFDPTPNSAQNFGDFIKAVFPEQKNGQTQQSNTSSRTGLFDWQTKWNSNGAANKLLVTKSNLRGAFKGVGLATAIIDQYEYLVGGKKTSSLPEVKVDSNKSNQNPLDSFFMEGKDAVAIRSIVSRAKIAMTDQTPGFKVNPAFVKVKQSQQNDTFYQNQRKLSGGQSGDNNSQGKHHYLQDAVRLTSSQAMAAASTGADSSSGTNVGGSSGGNSVLIPLPRSAALTHTQQQVQQTTSTLQTPVYARGDDGTYALAIDGGDYFLANNKRDFTKQADILLYRYLQAKSNNFKENGVEFSLNLLESGSLFQTWAQTGLTAKLYGALVAMMGSGQGTQVKGSVQGSSRAASVSVQTTQQSRQQSTDTQESEVVKLAKSLLKSSADLAKPFTDNPTFKKALTDIQSEYKDYLAAAEKLSEFKKDLGEVSGLQQAIIDRADKYIQLEKQAQKSAIGLGQPLPYQRASDGSYPALEKFFIPEDSAADGKVKASESGSAALVTLKTTDSQKSTNTVKQPDIKPTRENNDKKLKQLTSDVETKASSLITKWGATPQIGSQFSEIVSLKSKDNKPQTNMILALLSDVGIKWTKILNSFKEWFFTNTNDFKNNYDSEKKELKGNEYKDFNDLVKQTLYLRSWQRLTSKEKFGYYKELGSVKAQAAQSGMVSLSSSAAVANAVASSGMQKSGDQTLLELGKKAFESELEASSSDGQYKYLRFLSTLMWLVKDGAKNYKRLLQQAITVGTRAFVSWTVSYDDTATASAAAAKAQVAVLKTAQATNTQSDNPFNKFVQNPDYVQGSETNWFNDKSTPIKPDSLLESESTYNFTAEPFDDKTKSQKRSTGGTTNEKHFFGFNGLTINSPQSVSTASAGLTEQIFNNFGQLVTSSDKSGALSQYKDKATLKRLIQNTNSDAELNAFGEVLHRAVNVDTSNLGRFNSSGEPLISFDNKKKFLVDVVDKLDDGYFNKFEGYVGQTKVKMSDSSSSSQGNEDYKKAKAVPLTKDSSVKTLSYVIQITNEDVNKISASWKTDKNSALGLKKEIFMALLVEQALDAGTQELAFLDLVRANQVQNKRSHQQILVGDKRLYDALGQTLALSAKNL</sequence>
<feature type="region of interest" description="Disordered" evidence="2">
    <location>
        <begin position="464"/>
        <end position="487"/>
    </location>
</feature>
<dbReference type="Proteomes" id="UP000007105">
    <property type="component" value="Chromosome"/>
</dbReference>
<feature type="region of interest" description="Disordered" evidence="2">
    <location>
        <begin position="774"/>
        <end position="797"/>
    </location>
</feature>
<evidence type="ECO:0000313" key="4">
    <source>
        <dbReference type="Proteomes" id="UP000007105"/>
    </source>
</evidence>
<dbReference type="Pfam" id="PF12506">
    <property type="entry name" value="DUF3713"/>
    <property type="match status" value="1"/>
</dbReference>
<dbReference type="InterPro" id="IPR022186">
    <property type="entry name" value="DUF3713"/>
</dbReference>
<organism evidence="3 4">
    <name type="scientific">Mycoplasmoides pneumoniae 309</name>
    <dbReference type="NCBI Taxonomy" id="1112856"/>
    <lineage>
        <taxon>Bacteria</taxon>
        <taxon>Bacillati</taxon>
        <taxon>Mycoplasmatota</taxon>
        <taxon>Mycoplasmoidales</taxon>
        <taxon>Mycoplasmoidaceae</taxon>
        <taxon>Mycoplasmoides</taxon>
    </lineage>
</organism>
<name>A0AB33HLZ1_MYCPM</name>
<evidence type="ECO:0000256" key="2">
    <source>
        <dbReference type="SAM" id="MobiDB-lite"/>
    </source>
</evidence>
<comment type="similarity">
    <text evidence="1">Belongs to the MG307/MG309/MG338 family.</text>
</comment>
<protein>
    <submittedName>
        <fullName evidence="3">Lipoprotein</fullName>
    </submittedName>
</protein>
<evidence type="ECO:0000256" key="1">
    <source>
        <dbReference type="ARBA" id="ARBA00010828"/>
    </source>
</evidence>
<feature type="compositionally biased region" description="Basic and acidic residues" evidence="2">
    <location>
        <begin position="785"/>
        <end position="797"/>
    </location>
</feature>
<accession>A0AB33HLZ1</accession>
<dbReference type="EMBL" id="AP012303">
    <property type="protein sequence ID" value="BAL22066.1"/>
    <property type="molecule type" value="Genomic_DNA"/>
</dbReference>
<feature type="compositionally biased region" description="Polar residues" evidence="2">
    <location>
        <begin position="774"/>
        <end position="783"/>
    </location>
</feature>
<dbReference type="KEGG" id="mpm:MPNA4890"/>